<organism evidence="2 3">
    <name type="scientific">Rothia santali</name>
    <dbReference type="NCBI Taxonomy" id="2949643"/>
    <lineage>
        <taxon>Bacteria</taxon>
        <taxon>Bacillati</taxon>
        <taxon>Actinomycetota</taxon>
        <taxon>Actinomycetes</taxon>
        <taxon>Micrococcales</taxon>
        <taxon>Micrococcaceae</taxon>
        <taxon>Rothia</taxon>
    </lineage>
</organism>
<keyword evidence="3" id="KW-1185">Reference proteome</keyword>
<dbReference type="SUPFAM" id="SSF48452">
    <property type="entry name" value="TPR-like"/>
    <property type="match status" value="1"/>
</dbReference>
<dbReference type="InterPro" id="IPR011990">
    <property type="entry name" value="TPR-like_helical_dom_sf"/>
</dbReference>
<accession>A0A9X2H967</accession>
<dbReference type="RefSeq" id="WP_254165050.1">
    <property type="nucleotide sequence ID" value="NZ_JANAFB010000005.1"/>
</dbReference>
<feature type="transmembrane region" description="Helical" evidence="1">
    <location>
        <begin position="30"/>
        <end position="46"/>
    </location>
</feature>
<name>A0A9X2H967_9MICC</name>
<feature type="transmembrane region" description="Helical" evidence="1">
    <location>
        <begin position="82"/>
        <end position="103"/>
    </location>
</feature>
<dbReference type="Proteomes" id="UP001139502">
    <property type="component" value="Unassembled WGS sequence"/>
</dbReference>
<dbReference type="AlphaFoldDB" id="A0A9X2H967"/>
<keyword evidence="1" id="KW-0812">Transmembrane</keyword>
<keyword evidence="1" id="KW-1133">Transmembrane helix</keyword>
<dbReference type="EMBL" id="JANAFB010000005">
    <property type="protein sequence ID" value="MCP3425046.1"/>
    <property type="molecule type" value="Genomic_DNA"/>
</dbReference>
<keyword evidence="1" id="KW-0472">Membrane</keyword>
<feature type="transmembrane region" description="Helical" evidence="1">
    <location>
        <begin position="7"/>
        <end position="24"/>
    </location>
</feature>
<evidence type="ECO:0008006" key="4">
    <source>
        <dbReference type="Google" id="ProtNLM"/>
    </source>
</evidence>
<gene>
    <name evidence="2" type="ORF">NBM05_03110</name>
</gene>
<proteinExistence type="predicted"/>
<evidence type="ECO:0000256" key="1">
    <source>
        <dbReference type="SAM" id="Phobius"/>
    </source>
</evidence>
<evidence type="ECO:0000313" key="3">
    <source>
        <dbReference type="Proteomes" id="UP001139502"/>
    </source>
</evidence>
<sequence>MGSLRYFVAGAAVLAAATVWLLPLPPGTRLFILVVLAFSAVFVFVDSTRKGKTFAAITIALLALYLGATAQRGVLLLLAGGWAPTLLGLGMVILPVVGAWALVREVLFGVRVQQLAGRLAEEGGLPEDTLPRTDSGRVDRDAADAEFAAYRGAVEEDPGDWRRWFRLSLAYDASGDRKRARRSMRDAVGIWRGRPPHALYDGEK</sequence>
<evidence type="ECO:0000313" key="2">
    <source>
        <dbReference type="EMBL" id="MCP3425046.1"/>
    </source>
</evidence>
<comment type="caution">
    <text evidence="2">The sequence shown here is derived from an EMBL/GenBank/DDBJ whole genome shotgun (WGS) entry which is preliminary data.</text>
</comment>
<protein>
    <recommendedName>
        <fullName evidence="4">Tetratricopeptide repeat protein</fullName>
    </recommendedName>
</protein>
<feature type="transmembrane region" description="Helical" evidence="1">
    <location>
        <begin position="53"/>
        <end position="70"/>
    </location>
</feature>
<reference evidence="2" key="1">
    <citation type="submission" date="2022-06" db="EMBL/GenBank/DDBJ databases">
        <title>Rothia sp. isolated from sandalwood seedling.</title>
        <authorList>
            <person name="Tuikhar N."/>
            <person name="Kirdat K."/>
            <person name="Thorat V."/>
            <person name="Swetha P."/>
            <person name="Padma S."/>
            <person name="Sundararaj R."/>
            <person name="Yadav A."/>
        </authorList>
    </citation>
    <scope>NUCLEOTIDE SEQUENCE</scope>
    <source>
        <strain evidence="2">AR01</strain>
    </source>
</reference>